<dbReference type="EMBL" id="QYCN01000002">
    <property type="protein sequence ID" value="RIY13732.1"/>
    <property type="molecule type" value="Genomic_DNA"/>
</dbReference>
<evidence type="ECO:0000313" key="2">
    <source>
        <dbReference type="Proteomes" id="UP000284250"/>
    </source>
</evidence>
<dbReference type="AlphaFoldDB" id="A0A418R900"/>
<organism evidence="1 2">
    <name type="scientific">Hymenobacter rubripertinctus</name>
    <dbReference type="NCBI Taxonomy" id="2029981"/>
    <lineage>
        <taxon>Bacteria</taxon>
        <taxon>Pseudomonadati</taxon>
        <taxon>Bacteroidota</taxon>
        <taxon>Cytophagia</taxon>
        <taxon>Cytophagales</taxon>
        <taxon>Hymenobacteraceae</taxon>
        <taxon>Hymenobacter</taxon>
    </lineage>
</organism>
<dbReference type="OrthoDB" id="1494005at2"/>
<proteinExistence type="predicted"/>
<name>A0A418R900_9BACT</name>
<comment type="caution">
    <text evidence="1">The sequence shown here is derived from an EMBL/GenBank/DDBJ whole genome shotgun (WGS) entry which is preliminary data.</text>
</comment>
<evidence type="ECO:0000313" key="1">
    <source>
        <dbReference type="EMBL" id="RIY13732.1"/>
    </source>
</evidence>
<gene>
    <name evidence="1" type="ORF">D0T11_01225</name>
</gene>
<reference evidence="1 2" key="1">
    <citation type="submission" date="2019-01" db="EMBL/GenBank/DDBJ databases">
        <title>Hymenobacter humicola sp. nov., isolated from soils in Antarctica.</title>
        <authorList>
            <person name="Sedlacek I."/>
            <person name="Holochova P."/>
            <person name="Kralova S."/>
            <person name="Pantucek R."/>
            <person name="Stankova E."/>
            <person name="Vrbovska V."/>
            <person name="Kristofova L."/>
            <person name="Svec P."/>
            <person name="Busse H.-J."/>
        </authorList>
    </citation>
    <scope>NUCLEOTIDE SEQUENCE [LARGE SCALE GENOMIC DNA]</scope>
    <source>
        <strain evidence="1 2">CCM 8852</strain>
    </source>
</reference>
<dbReference type="RefSeq" id="WP_119653962.1">
    <property type="nucleotide sequence ID" value="NZ_JBHUOI010000070.1"/>
</dbReference>
<keyword evidence="2" id="KW-1185">Reference proteome</keyword>
<protein>
    <submittedName>
        <fullName evidence="1">Uncharacterized protein</fullName>
    </submittedName>
</protein>
<sequence>MRTYRGFHNSCLKELVVQTREYVDERLAMHVDDRTVIKLRFQSQYSANSTLELLFEDIVAFNWVQDERNADPGHTIIVEAVCCWEKNGAPSRL</sequence>
<accession>A0A418R900</accession>
<dbReference type="Proteomes" id="UP000284250">
    <property type="component" value="Unassembled WGS sequence"/>
</dbReference>